<dbReference type="InterPro" id="IPR027417">
    <property type="entry name" value="P-loop_NTPase"/>
</dbReference>
<gene>
    <name evidence="2" type="ORF">TL16_g06139</name>
</gene>
<organism evidence="2 3">
    <name type="scientific">Triparma laevis f. inornata</name>
    <dbReference type="NCBI Taxonomy" id="1714386"/>
    <lineage>
        <taxon>Eukaryota</taxon>
        <taxon>Sar</taxon>
        <taxon>Stramenopiles</taxon>
        <taxon>Ochrophyta</taxon>
        <taxon>Bolidophyceae</taxon>
        <taxon>Parmales</taxon>
        <taxon>Triparmaceae</taxon>
        <taxon>Triparma</taxon>
    </lineage>
</organism>
<dbReference type="Gene3D" id="3.40.50.300">
    <property type="entry name" value="P-loop containing nucleotide triphosphate hydrolases"/>
    <property type="match status" value="1"/>
</dbReference>
<dbReference type="SUPFAM" id="SSF90002">
    <property type="entry name" value="Hypothetical protein YjiA, C-terminal domain"/>
    <property type="match status" value="1"/>
</dbReference>
<dbReference type="PANTHER" id="PTHR13748:SF31">
    <property type="entry name" value="ZINC-REGULATED GTPASE METALLOPROTEIN ACTIVATOR 1A-RELATED"/>
    <property type="match status" value="1"/>
</dbReference>
<dbReference type="Gene3D" id="3.30.1220.10">
    <property type="entry name" value="CobW-like, C-terminal domain"/>
    <property type="match status" value="1"/>
</dbReference>
<evidence type="ECO:0000313" key="2">
    <source>
        <dbReference type="EMBL" id="GMH73270.1"/>
    </source>
</evidence>
<feature type="domain" description="CobW/HypB/UreG nucleotide-binding" evidence="1">
    <location>
        <begin position="106"/>
        <end position="235"/>
    </location>
</feature>
<sequence>MSSFTIPPSLVPVTILTGYLGSGKSTLLNSILLNPNSPLKILVIENELAQNTPEEEDVSAPTLVDPDGIELGEGESNVDELNVVESNVGSSLPSNASALASGLGVGIEELIVRGPAGAGSYLQLPNGCICCTVKSDLTLSLESNLKNNPSINHVIIECSGVTNVGNVGEMFWGDRGGDFKVTLDGIICCVDSKNILKQLHSADIKDTVKGQIMYADRILINKVDLLEGDGEEGTSVHGVIKVVTELNCGCEIKKSVRGVVGDSGLGYNNVEGIKWLTEVGGFGAPGAFCIPKKQHLNYVNSVSIFLNGYVDHGKLERFLGKLVWGEDGGDVNVNLGETAGEEPKNYGAGDMKIFRFKGVVAVGGEGAADEDEWEGKEESYRSPRKYILQGVNDTFEITPVESGGGGGGRWPEDGKGVRCDIVFIGGKLDKDRLKKGARECLMD</sequence>
<feature type="domain" description="CobW/HypB/UreG nucleotide-binding" evidence="1">
    <location>
        <begin position="12"/>
        <end position="55"/>
    </location>
</feature>
<dbReference type="Pfam" id="PF02492">
    <property type="entry name" value="cobW"/>
    <property type="match status" value="2"/>
</dbReference>
<dbReference type="InterPro" id="IPR051316">
    <property type="entry name" value="Zinc-reg_GTPase_activator"/>
</dbReference>
<accession>A0A9W7ASS7</accession>
<dbReference type="AlphaFoldDB" id="A0A9W7ASS7"/>
<dbReference type="EMBL" id="BLQM01000184">
    <property type="protein sequence ID" value="GMH73270.1"/>
    <property type="molecule type" value="Genomic_DNA"/>
</dbReference>
<evidence type="ECO:0000313" key="3">
    <source>
        <dbReference type="Proteomes" id="UP001162640"/>
    </source>
</evidence>
<proteinExistence type="predicted"/>
<dbReference type="Proteomes" id="UP001162640">
    <property type="component" value="Unassembled WGS sequence"/>
</dbReference>
<comment type="caution">
    <text evidence="2">The sequence shown here is derived from an EMBL/GenBank/DDBJ whole genome shotgun (WGS) entry which is preliminary data.</text>
</comment>
<dbReference type="GO" id="GO:0005737">
    <property type="term" value="C:cytoplasm"/>
    <property type="evidence" value="ECO:0007669"/>
    <property type="project" value="TreeGrafter"/>
</dbReference>
<evidence type="ECO:0000259" key="1">
    <source>
        <dbReference type="Pfam" id="PF02492"/>
    </source>
</evidence>
<name>A0A9W7ASS7_9STRA</name>
<dbReference type="CDD" id="cd03112">
    <property type="entry name" value="CobW-like"/>
    <property type="match status" value="1"/>
</dbReference>
<dbReference type="PANTHER" id="PTHR13748">
    <property type="entry name" value="COBW-RELATED"/>
    <property type="match status" value="1"/>
</dbReference>
<protein>
    <recommendedName>
        <fullName evidence="1">CobW/HypB/UreG nucleotide-binding domain-containing protein</fullName>
    </recommendedName>
</protein>
<dbReference type="InterPro" id="IPR036627">
    <property type="entry name" value="CobW-likC_sf"/>
</dbReference>
<dbReference type="InterPro" id="IPR003495">
    <property type="entry name" value="CobW/HypB/UreG_nucleotide-bd"/>
</dbReference>
<dbReference type="SUPFAM" id="SSF52540">
    <property type="entry name" value="P-loop containing nucleoside triphosphate hydrolases"/>
    <property type="match status" value="1"/>
</dbReference>
<reference evidence="3" key="1">
    <citation type="journal article" date="2023" name="Commun. Biol.">
        <title>Genome analysis of Parmales, the sister group of diatoms, reveals the evolutionary specialization of diatoms from phago-mixotrophs to photoautotrophs.</title>
        <authorList>
            <person name="Ban H."/>
            <person name="Sato S."/>
            <person name="Yoshikawa S."/>
            <person name="Yamada K."/>
            <person name="Nakamura Y."/>
            <person name="Ichinomiya M."/>
            <person name="Sato N."/>
            <person name="Blanc-Mathieu R."/>
            <person name="Endo H."/>
            <person name="Kuwata A."/>
            <person name="Ogata H."/>
        </authorList>
    </citation>
    <scope>NUCLEOTIDE SEQUENCE [LARGE SCALE GENOMIC DNA]</scope>
</reference>